<protein>
    <recommendedName>
        <fullName evidence="4">ABC transporter ATP-binding protein</fullName>
    </recommendedName>
</protein>
<gene>
    <name evidence="2" type="ORF">B1H19_24205</name>
</gene>
<dbReference type="OrthoDB" id="9806127at2"/>
<feature type="compositionally biased region" description="Polar residues" evidence="1">
    <location>
        <begin position="76"/>
        <end position="89"/>
    </location>
</feature>
<dbReference type="Proteomes" id="UP000192726">
    <property type="component" value="Chromosome"/>
</dbReference>
<evidence type="ECO:0000313" key="3">
    <source>
        <dbReference type="Proteomes" id="UP000192726"/>
    </source>
</evidence>
<reference evidence="2 3" key="1">
    <citation type="submission" date="2017-04" db="EMBL/GenBank/DDBJ databases">
        <title>Complete Genome Sequence of Streptomyces gilvosporeus F607, a Capable Producer of Natamycin.</title>
        <authorList>
            <person name="Zong G."/>
            <person name="Zhong C."/>
            <person name="Fu J."/>
            <person name="Qin R."/>
            <person name="Cao G."/>
        </authorList>
    </citation>
    <scope>NUCLEOTIDE SEQUENCE [LARGE SCALE GENOMIC DNA]</scope>
    <source>
        <strain evidence="2 3">F607</strain>
    </source>
</reference>
<dbReference type="STRING" id="553510.B1H19_24205"/>
<dbReference type="KEGG" id="sgv:B1H19_24205"/>
<evidence type="ECO:0000313" key="2">
    <source>
        <dbReference type="EMBL" id="ARF56862.1"/>
    </source>
</evidence>
<dbReference type="Gene3D" id="3.40.50.300">
    <property type="entry name" value="P-loop containing nucleotide triphosphate hydrolases"/>
    <property type="match status" value="1"/>
</dbReference>
<dbReference type="SUPFAM" id="SSF52540">
    <property type="entry name" value="P-loop containing nucleoside triphosphate hydrolases"/>
    <property type="match status" value="1"/>
</dbReference>
<keyword evidence="3" id="KW-1185">Reference proteome</keyword>
<feature type="compositionally biased region" description="Basic and acidic residues" evidence="1">
    <location>
        <begin position="90"/>
        <end position="104"/>
    </location>
</feature>
<evidence type="ECO:0008006" key="4">
    <source>
        <dbReference type="Google" id="ProtNLM"/>
    </source>
</evidence>
<organism evidence="2 3">
    <name type="scientific">Streptomyces gilvosporeus</name>
    <dbReference type="NCBI Taxonomy" id="553510"/>
    <lineage>
        <taxon>Bacteria</taxon>
        <taxon>Bacillati</taxon>
        <taxon>Actinomycetota</taxon>
        <taxon>Actinomycetes</taxon>
        <taxon>Kitasatosporales</taxon>
        <taxon>Streptomycetaceae</taxon>
        <taxon>Streptomyces</taxon>
    </lineage>
</organism>
<name>A0A1V0TW29_9ACTN</name>
<accession>A0A1V0TW29</accession>
<sequence length="104" mass="11602">MRIYGTGTALRHRPRDPLITHDLHLAPDADRILVLDRGRLVESGRHDELLARGGTYARLYRHETALCTSARLRSGAASQENGMRTQQSSSRRDEAVVARDGVPE</sequence>
<dbReference type="AlphaFoldDB" id="A0A1V0TW29"/>
<evidence type="ECO:0000256" key="1">
    <source>
        <dbReference type="SAM" id="MobiDB-lite"/>
    </source>
</evidence>
<dbReference type="EMBL" id="CP020569">
    <property type="protein sequence ID" value="ARF56862.1"/>
    <property type="molecule type" value="Genomic_DNA"/>
</dbReference>
<feature type="region of interest" description="Disordered" evidence="1">
    <location>
        <begin position="73"/>
        <end position="104"/>
    </location>
</feature>
<proteinExistence type="predicted"/>
<dbReference type="InterPro" id="IPR027417">
    <property type="entry name" value="P-loop_NTPase"/>
</dbReference>